<dbReference type="EMBL" id="JBEAFC010000006">
    <property type="protein sequence ID" value="KAL1554057.1"/>
    <property type="molecule type" value="Genomic_DNA"/>
</dbReference>
<proteinExistence type="predicted"/>
<keyword evidence="2" id="KW-1185">Reference proteome</keyword>
<evidence type="ECO:0000313" key="1">
    <source>
        <dbReference type="EMBL" id="KAL1554057.1"/>
    </source>
</evidence>
<gene>
    <name evidence="1" type="ORF">AAHA92_14655</name>
</gene>
<comment type="caution">
    <text evidence="1">The sequence shown here is derived from an EMBL/GenBank/DDBJ whole genome shotgun (WGS) entry which is preliminary data.</text>
</comment>
<reference evidence="1 2" key="1">
    <citation type="submission" date="2024-06" db="EMBL/GenBank/DDBJ databases">
        <title>A chromosome level genome sequence of Diviner's sage (Salvia divinorum).</title>
        <authorList>
            <person name="Ford S.A."/>
            <person name="Ro D.-K."/>
            <person name="Ness R.W."/>
            <person name="Phillips M.A."/>
        </authorList>
    </citation>
    <scope>NUCLEOTIDE SEQUENCE [LARGE SCALE GENOMIC DNA]</scope>
    <source>
        <strain evidence="1">SAF-2024a</strain>
        <tissue evidence="1">Leaf</tissue>
    </source>
</reference>
<accession>A0ABD1HCR0</accession>
<organism evidence="1 2">
    <name type="scientific">Salvia divinorum</name>
    <name type="common">Maria pastora</name>
    <name type="synonym">Diviner's sage</name>
    <dbReference type="NCBI Taxonomy" id="28513"/>
    <lineage>
        <taxon>Eukaryota</taxon>
        <taxon>Viridiplantae</taxon>
        <taxon>Streptophyta</taxon>
        <taxon>Embryophyta</taxon>
        <taxon>Tracheophyta</taxon>
        <taxon>Spermatophyta</taxon>
        <taxon>Magnoliopsida</taxon>
        <taxon>eudicotyledons</taxon>
        <taxon>Gunneridae</taxon>
        <taxon>Pentapetalae</taxon>
        <taxon>asterids</taxon>
        <taxon>lamiids</taxon>
        <taxon>Lamiales</taxon>
        <taxon>Lamiaceae</taxon>
        <taxon>Nepetoideae</taxon>
        <taxon>Mentheae</taxon>
        <taxon>Salviinae</taxon>
        <taxon>Salvia</taxon>
        <taxon>Salvia subgen. Calosphace</taxon>
    </lineage>
</organism>
<sequence length="61" mass="7377">MEKTLNQKVEEKEEIFYYPNCIEEKNEEIESNADDEKTKIHQLRELVAKQDPACKEVVRWH</sequence>
<dbReference type="AlphaFoldDB" id="A0ABD1HCR0"/>
<protein>
    <submittedName>
        <fullName evidence="1">Uncharacterized protein</fullName>
    </submittedName>
</protein>
<name>A0ABD1HCR0_SALDI</name>
<dbReference type="Proteomes" id="UP001567538">
    <property type="component" value="Unassembled WGS sequence"/>
</dbReference>
<evidence type="ECO:0000313" key="2">
    <source>
        <dbReference type="Proteomes" id="UP001567538"/>
    </source>
</evidence>